<sequence length="100" mass="10646">MANERVERFQQLTSDALAPLRIRPHVTDDTTGPVGTLRSAKPAKVLVTRIAGGPCTVLRTRSLIGSGDRELVKAALYGRGRAGVEQDGRQCLPAPGDLVV</sequence>
<dbReference type="AlphaFoldDB" id="A0A177HMZ6"/>
<dbReference type="EMBL" id="LOHS01000102">
    <property type="protein sequence ID" value="OAH11787.1"/>
    <property type="molecule type" value="Genomic_DNA"/>
</dbReference>
<name>A0A177HMZ6_9ACTN</name>
<dbReference type="PATRIC" id="fig|1716141.3.peg.5204"/>
<dbReference type="OrthoDB" id="9799345at2"/>
<dbReference type="RefSeq" id="WP_067282017.1">
    <property type="nucleotide sequence ID" value="NZ_LOHS01000102.1"/>
</dbReference>
<protein>
    <submittedName>
        <fullName evidence="1">Uncharacterized protein</fullName>
    </submittedName>
</protein>
<gene>
    <name evidence="1" type="ORF">STSP_49560</name>
</gene>
<reference evidence="1 2" key="1">
    <citation type="submission" date="2015-12" db="EMBL/GenBank/DDBJ databases">
        <title>Genome sequence of Streptomyces sp. G25.</title>
        <authorList>
            <person name="Poehlein A."/>
            <person name="Roettig A."/>
            <person name="Hiessl S."/>
            <person name="Hauschild P."/>
            <person name="Schauer J."/>
            <person name="Madkour M.H."/>
            <person name="Al-Ansari A.M."/>
            <person name="Almakishah N.H."/>
            <person name="Steinbuechel A."/>
            <person name="Daniel R."/>
        </authorList>
    </citation>
    <scope>NUCLEOTIDE SEQUENCE [LARGE SCALE GENOMIC DNA]</scope>
    <source>
        <strain evidence="2">G25(2015)</strain>
    </source>
</reference>
<proteinExistence type="predicted"/>
<dbReference type="STRING" id="1716141.STSP_49560"/>
<evidence type="ECO:0000313" key="2">
    <source>
        <dbReference type="Proteomes" id="UP000077381"/>
    </source>
</evidence>
<accession>A0A177HMZ6</accession>
<organism evidence="1 2">
    <name type="scientific">Streptomyces jeddahensis</name>
    <dbReference type="NCBI Taxonomy" id="1716141"/>
    <lineage>
        <taxon>Bacteria</taxon>
        <taxon>Bacillati</taxon>
        <taxon>Actinomycetota</taxon>
        <taxon>Actinomycetes</taxon>
        <taxon>Kitasatosporales</taxon>
        <taxon>Streptomycetaceae</taxon>
        <taxon>Streptomyces</taxon>
    </lineage>
</organism>
<evidence type="ECO:0000313" key="1">
    <source>
        <dbReference type="EMBL" id="OAH11787.1"/>
    </source>
</evidence>
<dbReference type="Proteomes" id="UP000077381">
    <property type="component" value="Unassembled WGS sequence"/>
</dbReference>
<keyword evidence="2" id="KW-1185">Reference proteome</keyword>
<comment type="caution">
    <text evidence="1">The sequence shown here is derived from an EMBL/GenBank/DDBJ whole genome shotgun (WGS) entry which is preliminary data.</text>
</comment>